<feature type="domain" description="Nop" evidence="3">
    <location>
        <begin position="200"/>
        <end position="314"/>
    </location>
</feature>
<dbReference type="PATRIC" id="fig|1434111.4.peg.255"/>
<dbReference type="Pfam" id="PF01798">
    <property type="entry name" value="Nop"/>
    <property type="match status" value="1"/>
</dbReference>
<dbReference type="OrthoDB" id="11877at2157"/>
<dbReference type="RefSeq" id="WP_048124299.1">
    <property type="nucleotide sequence ID" value="NZ_CP009515.1"/>
</dbReference>
<evidence type="ECO:0000259" key="3">
    <source>
        <dbReference type="PROSITE" id="PS51358"/>
    </source>
</evidence>
<evidence type="ECO:0000313" key="5">
    <source>
        <dbReference type="Proteomes" id="UP000033072"/>
    </source>
</evidence>
<comment type="similarity">
    <text evidence="1">Belongs to the NOP5/NOP56 family.</text>
</comment>
<feature type="region of interest" description="Disordered" evidence="2">
    <location>
        <begin position="312"/>
        <end position="336"/>
    </location>
</feature>
<dbReference type="KEGG" id="mls:MSLAZ_0206"/>
<gene>
    <name evidence="4" type="ORF">MSLAZ_0206</name>
</gene>
<organism evidence="4 5">
    <name type="scientific">Methanosarcina lacustris Z-7289</name>
    <dbReference type="NCBI Taxonomy" id="1434111"/>
    <lineage>
        <taxon>Archaea</taxon>
        <taxon>Methanobacteriati</taxon>
        <taxon>Methanobacteriota</taxon>
        <taxon>Stenosarchaea group</taxon>
        <taxon>Methanomicrobia</taxon>
        <taxon>Methanosarcinales</taxon>
        <taxon>Methanosarcinaceae</taxon>
        <taxon>Methanosarcina</taxon>
    </lineage>
</organism>
<dbReference type="InterPro" id="IPR045056">
    <property type="entry name" value="Nop56/Nop58"/>
</dbReference>
<reference evidence="4 5" key="1">
    <citation type="submission" date="2014-07" db="EMBL/GenBank/DDBJ databases">
        <title>Methanogenic archaea and the global carbon cycle.</title>
        <authorList>
            <person name="Henriksen J.R."/>
            <person name="Luke J."/>
            <person name="Reinhart S."/>
            <person name="Benedict M.N."/>
            <person name="Youngblut N.D."/>
            <person name="Metcalf M.E."/>
            <person name="Whitaker R.J."/>
            <person name="Metcalf W.W."/>
        </authorList>
    </citation>
    <scope>NUCLEOTIDE SEQUENCE [LARGE SCALE GENOMIC DNA]</scope>
    <source>
        <strain evidence="4 5">Z-7289</strain>
    </source>
</reference>
<dbReference type="InterPro" id="IPR042239">
    <property type="entry name" value="Nop_C"/>
</dbReference>
<dbReference type="GO" id="GO:0031428">
    <property type="term" value="C:box C/D methylation guide snoRNP complex"/>
    <property type="evidence" value="ECO:0007669"/>
    <property type="project" value="InterPro"/>
</dbReference>
<dbReference type="SMART" id="SM00931">
    <property type="entry name" value="NOSIC"/>
    <property type="match status" value="1"/>
</dbReference>
<dbReference type="EMBL" id="CP009515">
    <property type="protein sequence ID" value="AKB73467.1"/>
    <property type="molecule type" value="Genomic_DNA"/>
</dbReference>
<proteinExistence type="inferred from homology"/>
<dbReference type="STRING" id="1434111.MSLAZ_0206"/>
<dbReference type="InterPro" id="IPR002687">
    <property type="entry name" value="Nop_dom"/>
</dbReference>
<dbReference type="HOGENOM" id="CLU_015495_1_1_2"/>
<dbReference type="Proteomes" id="UP000033072">
    <property type="component" value="Chromosome"/>
</dbReference>
<dbReference type="PROSITE" id="PS51358">
    <property type="entry name" value="NOP"/>
    <property type="match status" value="1"/>
</dbReference>
<dbReference type="PANTHER" id="PTHR10894">
    <property type="entry name" value="NUCLEOLAR PROTEIN 5 NUCLEOLAR PROTEIN NOP5 NOP58"/>
    <property type="match status" value="1"/>
</dbReference>
<keyword evidence="5" id="KW-1185">Reference proteome</keyword>
<dbReference type="InterPro" id="IPR012976">
    <property type="entry name" value="NOSIC"/>
</dbReference>
<accession>A0A0E3S310</accession>
<dbReference type="InterPro" id="IPR036070">
    <property type="entry name" value="Nop_dom_sf"/>
</dbReference>
<dbReference type="AlphaFoldDB" id="A0A0E3S310"/>
<sequence>MKIDTWYGILEIGSKGEVLASEPFPKDIRELALRSLSLRDSRQNLPPEGFDLKAAALECKFVESPSEYYSLLHEVTLDAAKIQVSEALTPDQRIVQAVEALDDINETTNSLSERLFEWYGGYFPESGLNGESLALFIVKYGSRENIAPDDPLYLKARDSMGAKLEAADEMLLKGFAESVCSLYGQRRQIEAYIESGMEVLAPNLTLTAGPMLGARLISIAGSLEKLAAFPSSTIQVIGASKALFKHLRDRAPSPKHGVIYSHPLINTSPWWMRGKIARALAAKLSLAARIDFYSEKIDPSLPEKLEEKIQKIRALNPRPPQKRPESGAKPKKKRRK</sequence>
<evidence type="ECO:0000256" key="1">
    <source>
        <dbReference type="ARBA" id="ARBA00009211"/>
    </source>
</evidence>
<evidence type="ECO:0000256" key="2">
    <source>
        <dbReference type="SAM" id="MobiDB-lite"/>
    </source>
</evidence>
<dbReference type="PANTHER" id="PTHR10894:SF0">
    <property type="entry name" value="NUCLEOLAR PROTEIN 56"/>
    <property type="match status" value="1"/>
</dbReference>
<dbReference type="GO" id="GO:0030515">
    <property type="term" value="F:snoRNA binding"/>
    <property type="evidence" value="ECO:0007669"/>
    <property type="project" value="InterPro"/>
</dbReference>
<protein>
    <submittedName>
        <fullName evidence="4">rRNA biogenesis protein Nop5/Nop56</fullName>
    </submittedName>
</protein>
<dbReference type="Gene3D" id="1.10.287.4070">
    <property type="match status" value="1"/>
</dbReference>
<dbReference type="SUPFAM" id="SSF89124">
    <property type="entry name" value="Nop domain"/>
    <property type="match status" value="1"/>
</dbReference>
<dbReference type="GeneID" id="24804877"/>
<dbReference type="Gene3D" id="1.10.246.90">
    <property type="entry name" value="Nop domain"/>
    <property type="match status" value="1"/>
</dbReference>
<name>A0A0E3S310_9EURY</name>
<evidence type="ECO:0000313" key="4">
    <source>
        <dbReference type="EMBL" id="AKB73467.1"/>
    </source>
</evidence>